<dbReference type="InterPro" id="IPR010994">
    <property type="entry name" value="RuvA_2-like"/>
</dbReference>
<dbReference type="NCBIfam" id="TIGR00426">
    <property type="entry name" value="competence protein ComEA helix-hairpin-helix repeat region"/>
    <property type="match status" value="1"/>
</dbReference>
<dbReference type="EMBL" id="QJSP01000010">
    <property type="protein sequence ID" value="PYE15524.1"/>
    <property type="molecule type" value="Genomic_DNA"/>
</dbReference>
<keyword evidence="2" id="KW-0472">Membrane</keyword>
<feature type="transmembrane region" description="Helical" evidence="2">
    <location>
        <begin position="98"/>
        <end position="119"/>
    </location>
</feature>
<evidence type="ECO:0000313" key="4">
    <source>
        <dbReference type="EMBL" id="PYE15524.1"/>
    </source>
</evidence>
<evidence type="ECO:0000256" key="1">
    <source>
        <dbReference type="SAM" id="MobiDB-lite"/>
    </source>
</evidence>
<dbReference type="PANTHER" id="PTHR21180">
    <property type="entry name" value="ENDONUCLEASE/EXONUCLEASE/PHOSPHATASE FAMILY DOMAIN-CONTAINING PROTEIN 1"/>
    <property type="match status" value="1"/>
</dbReference>
<dbReference type="RefSeq" id="WP_110470849.1">
    <property type="nucleotide sequence ID" value="NZ_QJSP01000010.1"/>
</dbReference>
<feature type="compositionally biased region" description="Low complexity" evidence="1">
    <location>
        <begin position="240"/>
        <end position="253"/>
    </location>
</feature>
<proteinExistence type="predicted"/>
<dbReference type="OrthoDB" id="9758724at2"/>
<dbReference type="PANTHER" id="PTHR21180:SF32">
    <property type="entry name" value="ENDONUCLEASE_EXONUCLEASE_PHOSPHATASE FAMILY DOMAIN-CONTAINING PROTEIN 1"/>
    <property type="match status" value="1"/>
</dbReference>
<feature type="compositionally biased region" description="Acidic residues" evidence="1">
    <location>
        <begin position="72"/>
        <end position="84"/>
    </location>
</feature>
<feature type="compositionally biased region" description="Basic and acidic residues" evidence="1">
    <location>
        <begin position="54"/>
        <end position="71"/>
    </location>
</feature>
<keyword evidence="5" id="KW-1185">Reference proteome</keyword>
<feature type="domain" description="Helix-hairpin-helix DNA-binding motif class 1" evidence="3">
    <location>
        <begin position="295"/>
        <end position="314"/>
    </location>
</feature>
<dbReference type="Pfam" id="PF10531">
    <property type="entry name" value="SLBB"/>
    <property type="match status" value="1"/>
</dbReference>
<dbReference type="GO" id="GO:0006281">
    <property type="term" value="P:DNA repair"/>
    <property type="evidence" value="ECO:0007669"/>
    <property type="project" value="InterPro"/>
</dbReference>
<dbReference type="Proteomes" id="UP000247591">
    <property type="component" value="Unassembled WGS sequence"/>
</dbReference>
<feature type="region of interest" description="Disordered" evidence="1">
    <location>
        <begin position="233"/>
        <end position="254"/>
    </location>
</feature>
<keyword evidence="2" id="KW-0812">Transmembrane</keyword>
<dbReference type="Pfam" id="PF12836">
    <property type="entry name" value="HHH_3"/>
    <property type="match status" value="1"/>
</dbReference>
<feature type="domain" description="Helix-hairpin-helix DNA-binding motif class 1" evidence="3">
    <location>
        <begin position="265"/>
        <end position="284"/>
    </location>
</feature>
<organism evidence="4 5">
    <name type="scientific">Williamsia limnetica</name>
    <dbReference type="NCBI Taxonomy" id="882452"/>
    <lineage>
        <taxon>Bacteria</taxon>
        <taxon>Bacillati</taxon>
        <taxon>Actinomycetota</taxon>
        <taxon>Actinomycetes</taxon>
        <taxon>Mycobacteriales</taxon>
        <taxon>Nocardiaceae</taxon>
        <taxon>Williamsia</taxon>
    </lineage>
</organism>
<dbReference type="Gene3D" id="1.10.150.320">
    <property type="entry name" value="Photosystem II 12 kDa extrinsic protein"/>
    <property type="match status" value="1"/>
</dbReference>
<feature type="region of interest" description="Disordered" evidence="1">
    <location>
        <begin position="1"/>
        <end position="84"/>
    </location>
</feature>
<keyword evidence="2" id="KW-1133">Transmembrane helix</keyword>
<dbReference type="GO" id="GO:0015628">
    <property type="term" value="P:protein secretion by the type II secretion system"/>
    <property type="evidence" value="ECO:0007669"/>
    <property type="project" value="TreeGrafter"/>
</dbReference>
<dbReference type="InterPro" id="IPR004509">
    <property type="entry name" value="Competence_ComEA_HhH"/>
</dbReference>
<dbReference type="InterPro" id="IPR051675">
    <property type="entry name" value="Endo/Exo/Phosphatase_dom_1"/>
</dbReference>
<dbReference type="SMART" id="SM00278">
    <property type="entry name" value="HhH1"/>
    <property type="match status" value="2"/>
</dbReference>
<gene>
    <name evidence="4" type="ORF">DFR67_110188</name>
</gene>
<sequence length="317" mass="32534">MSSNLDRLAASEPESYGPPQSSTPEPSVPAWLGSAQWLHDSPGPIPGAPDADPGDNHVERSDLVERRRWSDDTDDDPFGIDDAETEGPLRRRWRSTPAAAIGLVIVGVVATLLALYTAFADGTSSTDVPVAFPESAGAAPSPRASVVTTPDASNDLVISVVGLVHRPGLVQLPPQSRVADALEKAGGAKQGADILSLNLAQPLRDGDQVLVGFADPAGGPQMRSAVVAVDGAGGVPPPSVGTTTGPPAPSGADQSRVDLNTAAEAELDTLPGVGPVTAAAIIAWRNANGRFTSVDQLAEVDGIGPARLEKLRDRVTV</sequence>
<protein>
    <submittedName>
        <fullName evidence="4">Competence protein ComEA</fullName>
    </submittedName>
</protein>
<comment type="caution">
    <text evidence="4">The sequence shown here is derived from an EMBL/GenBank/DDBJ whole genome shotgun (WGS) entry which is preliminary data.</text>
</comment>
<accession>A0A318RYU2</accession>
<dbReference type="GO" id="GO:0003677">
    <property type="term" value="F:DNA binding"/>
    <property type="evidence" value="ECO:0007669"/>
    <property type="project" value="InterPro"/>
</dbReference>
<dbReference type="SUPFAM" id="SSF47781">
    <property type="entry name" value="RuvA domain 2-like"/>
    <property type="match status" value="1"/>
</dbReference>
<dbReference type="InterPro" id="IPR003583">
    <property type="entry name" value="Hlx-hairpin-Hlx_DNA-bd_motif"/>
</dbReference>
<reference evidence="4 5" key="1">
    <citation type="submission" date="2018-06" db="EMBL/GenBank/DDBJ databases">
        <title>Genomic Encyclopedia of Type Strains, Phase IV (KMG-IV): sequencing the most valuable type-strain genomes for metagenomic binning, comparative biology and taxonomic classification.</title>
        <authorList>
            <person name="Goeker M."/>
        </authorList>
    </citation>
    <scope>NUCLEOTIDE SEQUENCE [LARGE SCALE GENOMIC DNA]</scope>
    <source>
        <strain evidence="4 5">DSM 45521</strain>
    </source>
</reference>
<dbReference type="AlphaFoldDB" id="A0A318RYU2"/>
<name>A0A318RYU2_WILLI</name>
<evidence type="ECO:0000259" key="3">
    <source>
        <dbReference type="SMART" id="SM00278"/>
    </source>
</evidence>
<dbReference type="InterPro" id="IPR019554">
    <property type="entry name" value="Soluble_ligand-bd"/>
</dbReference>
<dbReference type="Gene3D" id="3.10.560.10">
    <property type="entry name" value="Outer membrane lipoprotein wza domain like"/>
    <property type="match status" value="1"/>
</dbReference>
<evidence type="ECO:0000256" key="2">
    <source>
        <dbReference type="SAM" id="Phobius"/>
    </source>
</evidence>
<evidence type="ECO:0000313" key="5">
    <source>
        <dbReference type="Proteomes" id="UP000247591"/>
    </source>
</evidence>
<dbReference type="GO" id="GO:0015627">
    <property type="term" value="C:type II protein secretion system complex"/>
    <property type="evidence" value="ECO:0007669"/>
    <property type="project" value="TreeGrafter"/>
</dbReference>